<proteinExistence type="predicted"/>
<organism evidence="1 2">
    <name type="scientific">Mycena alexandri</name>
    <dbReference type="NCBI Taxonomy" id="1745969"/>
    <lineage>
        <taxon>Eukaryota</taxon>
        <taxon>Fungi</taxon>
        <taxon>Dikarya</taxon>
        <taxon>Basidiomycota</taxon>
        <taxon>Agaricomycotina</taxon>
        <taxon>Agaricomycetes</taxon>
        <taxon>Agaricomycetidae</taxon>
        <taxon>Agaricales</taxon>
        <taxon>Marasmiineae</taxon>
        <taxon>Mycenaceae</taxon>
        <taxon>Mycena</taxon>
    </lineage>
</organism>
<keyword evidence="2" id="KW-1185">Reference proteome</keyword>
<name>A0AAD6WY32_9AGAR</name>
<evidence type="ECO:0000313" key="1">
    <source>
        <dbReference type="EMBL" id="KAJ7031628.1"/>
    </source>
</evidence>
<protein>
    <submittedName>
        <fullName evidence="1">Uncharacterized protein</fullName>
    </submittedName>
</protein>
<dbReference type="Proteomes" id="UP001218188">
    <property type="component" value="Unassembled WGS sequence"/>
</dbReference>
<accession>A0AAD6WY32</accession>
<reference evidence="1" key="1">
    <citation type="submission" date="2023-03" db="EMBL/GenBank/DDBJ databases">
        <title>Massive genome expansion in bonnet fungi (Mycena s.s.) driven by repeated elements and novel gene families across ecological guilds.</title>
        <authorList>
            <consortium name="Lawrence Berkeley National Laboratory"/>
            <person name="Harder C.B."/>
            <person name="Miyauchi S."/>
            <person name="Viragh M."/>
            <person name="Kuo A."/>
            <person name="Thoen E."/>
            <person name="Andreopoulos B."/>
            <person name="Lu D."/>
            <person name="Skrede I."/>
            <person name="Drula E."/>
            <person name="Henrissat B."/>
            <person name="Morin E."/>
            <person name="Kohler A."/>
            <person name="Barry K."/>
            <person name="LaButti K."/>
            <person name="Morin E."/>
            <person name="Salamov A."/>
            <person name="Lipzen A."/>
            <person name="Mereny Z."/>
            <person name="Hegedus B."/>
            <person name="Baldrian P."/>
            <person name="Stursova M."/>
            <person name="Weitz H."/>
            <person name="Taylor A."/>
            <person name="Grigoriev I.V."/>
            <person name="Nagy L.G."/>
            <person name="Martin F."/>
            <person name="Kauserud H."/>
        </authorList>
    </citation>
    <scope>NUCLEOTIDE SEQUENCE</scope>
    <source>
        <strain evidence="1">CBHHK200</strain>
    </source>
</reference>
<evidence type="ECO:0000313" key="2">
    <source>
        <dbReference type="Proteomes" id="UP001218188"/>
    </source>
</evidence>
<dbReference type="EMBL" id="JARJCM010000080">
    <property type="protein sequence ID" value="KAJ7031628.1"/>
    <property type="molecule type" value="Genomic_DNA"/>
</dbReference>
<sequence length="293" mass="33257">MLTQIVHNVRRHQTAAWASLFAFRNTPRSIMIVGHASVIVFGSRACSRSTGRRTLWPPWRGAKRPIDRDESRTTSMPSTAVPRDAGIFDPRPRLRTTQSADGRTRCEPPCHLWVYGEVQEFVVRLQLEVCIYFISRCRDALISCLYFDPPYLDPAPRVPRACHPRLPRLLAQLLPQYIEYLWRSRRVTVDNHIDGDRGGAGSEAGDGVELSGRTTLPPDEYGNVYTADGILFFDRDSHFATTGSTVPPPEATAGVILVRRFRCRWISTRPLLRALLLSQTAALERIKRFLFAR</sequence>
<gene>
    <name evidence="1" type="ORF">C8F04DRAFT_695384</name>
</gene>
<comment type="caution">
    <text evidence="1">The sequence shown here is derived from an EMBL/GenBank/DDBJ whole genome shotgun (WGS) entry which is preliminary data.</text>
</comment>
<dbReference type="AlphaFoldDB" id="A0AAD6WY32"/>